<dbReference type="PANTHER" id="PTHR43000">
    <property type="entry name" value="DTDP-D-GLUCOSE 4,6-DEHYDRATASE-RELATED"/>
    <property type="match status" value="1"/>
</dbReference>
<name>A0A0R1YJ06_9LACO</name>
<evidence type="ECO:0000256" key="4">
    <source>
        <dbReference type="ARBA" id="ARBA00011990"/>
    </source>
</evidence>
<comment type="cofactor">
    <cofactor evidence="2 8">
        <name>NAD(+)</name>
        <dbReference type="ChEBI" id="CHEBI:57540"/>
    </cofactor>
</comment>
<comment type="caution">
    <text evidence="10">The sequence shown here is derived from an EMBL/GenBank/DDBJ whole genome shotgun (WGS) entry which is preliminary data.</text>
</comment>
<dbReference type="PATRIC" id="fig|1423786.4.peg.2157"/>
<dbReference type="GO" id="GO:0009225">
    <property type="term" value="P:nucleotide-sugar metabolic process"/>
    <property type="evidence" value="ECO:0007669"/>
    <property type="project" value="InterPro"/>
</dbReference>
<reference evidence="10 11" key="1">
    <citation type="journal article" date="2015" name="Genome Announc.">
        <title>Expanding the biotechnology potential of lactobacilli through comparative genomics of 213 strains and associated genera.</title>
        <authorList>
            <person name="Sun Z."/>
            <person name="Harris H.M."/>
            <person name="McCann A."/>
            <person name="Guo C."/>
            <person name="Argimon S."/>
            <person name="Zhang W."/>
            <person name="Yang X."/>
            <person name="Jeffery I.B."/>
            <person name="Cooney J.C."/>
            <person name="Kagawa T.F."/>
            <person name="Liu W."/>
            <person name="Song Y."/>
            <person name="Salvetti E."/>
            <person name="Wrobel A."/>
            <person name="Rasinkangas P."/>
            <person name="Parkhill J."/>
            <person name="Rea M.C."/>
            <person name="O'Sullivan O."/>
            <person name="Ritari J."/>
            <person name="Douillard F.P."/>
            <person name="Paul Ross R."/>
            <person name="Yang R."/>
            <person name="Briner A.E."/>
            <person name="Felis G.E."/>
            <person name="de Vos W.M."/>
            <person name="Barrangou R."/>
            <person name="Klaenhammer T.R."/>
            <person name="Caufield P.W."/>
            <person name="Cui Y."/>
            <person name="Zhang H."/>
            <person name="O'Toole P.W."/>
        </authorList>
    </citation>
    <scope>NUCLEOTIDE SEQUENCE [LARGE SCALE GENOMIC DNA]</scope>
    <source>
        <strain evidence="10 11">DSM 18390</strain>
    </source>
</reference>
<organism evidence="10 11">
    <name type="scientific">Lentilactobacillus parafarraginis DSM 18390 = JCM 14109</name>
    <dbReference type="NCBI Taxonomy" id="1423786"/>
    <lineage>
        <taxon>Bacteria</taxon>
        <taxon>Bacillati</taxon>
        <taxon>Bacillota</taxon>
        <taxon>Bacilli</taxon>
        <taxon>Lactobacillales</taxon>
        <taxon>Lactobacillaceae</taxon>
        <taxon>Lentilactobacillus</taxon>
    </lineage>
</organism>
<dbReference type="GO" id="GO:0008460">
    <property type="term" value="F:dTDP-glucose 4,6-dehydratase activity"/>
    <property type="evidence" value="ECO:0007669"/>
    <property type="project" value="UniProtKB-EC"/>
</dbReference>
<dbReference type="InterPro" id="IPR036291">
    <property type="entry name" value="NAD(P)-bd_dom_sf"/>
</dbReference>
<feature type="domain" description="NAD(P)-binding" evidence="9">
    <location>
        <begin position="4"/>
        <end position="305"/>
    </location>
</feature>
<evidence type="ECO:0000313" key="10">
    <source>
        <dbReference type="EMBL" id="KRM41861.1"/>
    </source>
</evidence>
<dbReference type="NCBIfam" id="TIGR01181">
    <property type="entry name" value="dTDP_gluc_dehyt"/>
    <property type="match status" value="1"/>
</dbReference>
<evidence type="ECO:0000313" key="11">
    <source>
        <dbReference type="Proteomes" id="UP000051010"/>
    </source>
</evidence>
<accession>A0A0R1YJ06</accession>
<keyword evidence="6" id="KW-0520">NAD</keyword>
<evidence type="ECO:0000256" key="8">
    <source>
        <dbReference type="RuleBase" id="RU004473"/>
    </source>
</evidence>
<evidence type="ECO:0000256" key="1">
    <source>
        <dbReference type="ARBA" id="ARBA00001539"/>
    </source>
</evidence>
<evidence type="ECO:0000256" key="5">
    <source>
        <dbReference type="ARBA" id="ARBA00016977"/>
    </source>
</evidence>
<dbReference type="Pfam" id="PF16363">
    <property type="entry name" value="GDP_Man_Dehyd"/>
    <property type="match status" value="1"/>
</dbReference>
<dbReference type="RefSeq" id="WP_056980656.1">
    <property type="nucleotide sequence ID" value="NZ_AZFZ01000049.1"/>
</dbReference>
<dbReference type="Gene3D" id="3.40.50.720">
    <property type="entry name" value="NAD(P)-binding Rossmann-like Domain"/>
    <property type="match status" value="1"/>
</dbReference>
<evidence type="ECO:0000256" key="6">
    <source>
        <dbReference type="ARBA" id="ARBA00023027"/>
    </source>
</evidence>
<dbReference type="Proteomes" id="UP000051010">
    <property type="component" value="Unassembled WGS sequence"/>
</dbReference>
<gene>
    <name evidence="10" type="ORF">FD47_GL002052</name>
</gene>
<comment type="catalytic activity">
    <reaction evidence="1 8">
        <text>dTDP-alpha-D-glucose = dTDP-4-dehydro-6-deoxy-alpha-D-glucose + H2O</text>
        <dbReference type="Rhea" id="RHEA:17221"/>
        <dbReference type="ChEBI" id="CHEBI:15377"/>
        <dbReference type="ChEBI" id="CHEBI:57477"/>
        <dbReference type="ChEBI" id="CHEBI:57649"/>
        <dbReference type="EC" id="4.2.1.46"/>
    </reaction>
</comment>
<dbReference type="EC" id="4.2.1.46" evidence="4 8"/>
<dbReference type="InterPro" id="IPR005888">
    <property type="entry name" value="dTDP_Gluc_deHydtase"/>
</dbReference>
<dbReference type="InterPro" id="IPR016040">
    <property type="entry name" value="NAD(P)-bd_dom"/>
</dbReference>
<keyword evidence="7 8" id="KW-0456">Lyase</keyword>
<dbReference type="EMBL" id="AZFZ01000049">
    <property type="protein sequence ID" value="KRM41861.1"/>
    <property type="molecule type" value="Genomic_DNA"/>
</dbReference>
<dbReference type="SUPFAM" id="SSF51735">
    <property type="entry name" value="NAD(P)-binding Rossmann-fold domains"/>
    <property type="match status" value="1"/>
</dbReference>
<proteinExistence type="inferred from homology"/>
<dbReference type="CDD" id="cd05246">
    <property type="entry name" value="dTDP_GD_SDR_e"/>
    <property type="match status" value="1"/>
</dbReference>
<dbReference type="Gene3D" id="3.90.25.10">
    <property type="entry name" value="UDP-galactose 4-epimerase, domain 1"/>
    <property type="match status" value="1"/>
</dbReference>
<dbReference type="FunFam" id="3.40.50.720:FF:000304">
    <property type="entry name" value="UDP-glucose 4,6-dehydratase"/>
    <property type="match status" value="1"/>
</dbReference>
<sequence length="330" mass="36567">MAVLVTGGAGFIGANFIHRLLDQTHSEQVINFDLLTYAGNLSNLADMHADPRYHFIRGDIADAAAVERAFNDFQIDKVVNFAAESHVDRSIMDPTPFARTNVVGVSVLLNAARQHHVSRFVQVSTDEVYGPTPDGQAFDERATLNPTSPYAATKAAADLLVLADYKTYGTDVCITRSANNYGPFQFPEKLIPLMATHALCGKSLPVYGQGSEIRDWLHVGDNCAAIQAVMDHGTAGQIYNIAGHQYHSNLNIVKRIAAQLAAYQPRIKFISDRPGNDRQYVINDQKVRHDLGWRPEMMFETGIGDTIDWVVVNQSWWQPLVAKVKNRSSK</sequence>
<evidence type="ECO:0000259" key="9">
    <source>
        <dbReference type="Pfam" id="PF16363"/>
    </source>
</evidence>
<evidence type="ECO:0000256" key="3">
    <source>
        <dbReference type="ARBA" id="ARBA00008178"/>
    </source>
</evidence>
<protein>
    <recommendedName>
        <fullName evidence="5 8">dTDP-glucose 4,6-dehydratase</fullName>
        <ecNumber evidence="4 8">4.2.1.46</ecNumber>
    </recommendedName>
</protein>
<dbReference type="AlphaFoldDB" id="A0A0R1YJ06"/>
<comment type="similarity">
    <text evidence="3 8">Belongs to the NAD(P)-dependent epimerase/dehydratase family. dTDP-glucose dehydratase subfamily.</text>
</comment>
<evidence type="ECO:0000256" key="2">
    <source>
        <dbReference type="ARBA" id="ARBA00001911"/>
    </source>
</evidence>
<evidence type="ECO:0000256" key="7">
    <source>
        <dbReference type="ARBA" id="ARBA00023239"/>
    </source>
</evidence>